<protein>
    <submittedName>
        <fullName evidence="2">Uncharacterized protein</fullName>
    </submittedName>
</protein>
<reference evidence="3" key="1">
    <citation type="journal article" date="2014" name="Science">
        <title>Ancient hybridizations among the ancestral genomes of bread wheat.</title>
        <authorList>
            <consortium name="International Wheat Genome Sequencing Consortium,"/>
            <person name="Marcussen T."/>
            <person name="Sandve S.R."/>
            <person name="Heier L."/>
            <person name="Spannagl M."/>
            <person name="Pfeifer M."/>
            <person name="Jakobsen K.S."/>
            <person name="Wulff B.B."/>
            <person name="Steuernagel B."/>
            <person name="Mayer K.F."/>
            <person name="Olsen O.A."/>
        </authorList>
    </citation>
    <scope>NUCLEOTIDE SEQUENCE [LARGE SCALE GENOMIC DNA]</scope>
    <source>
        <strain evidence="3">cv. AL8/78</strain>
    </source>
</reference>
<proteinExistence type="predicted"/>
<evidence type="ECO:0000313" key="2">
    <source>
        <dbReference type="EnsemblPlants" id="AET1Gv20626300.2"/>
    </source>
</evidence>
<keyword evidence="3" id="KW-1185">Reference proteome</keyword>
<dbReference type="EnsemblPlants" id="AET1Gv20626300.2">
    <property type="protein sequence ID" value="AET1Gv20626300.2"/>
    <property type="gene ID" value="AET1Gv20626300"/>
</dbReference>
<accession>A0A452Z3Z6</accession>
<reference evidence="2" key="5">
    <citation type="journal article" date="2021" name="G3 (Bethesda)">
        <title>Aegilops tauschii genome assembly Aet v5.0 features greater sequence contiguity and improved annotation.</title>
        <authorList>
            <person name="Wang L."/>
            <person name="Zhu T."/>
            <person name="Rodriguez J.C."/>
            <person name="Deal K.R."/>
            <person name="Dubcovsky J."/>
            <person name="McGuire P.E."/>
            <person name="Lux T."/>
            <person name="Spannagl M."/>
            <person name="Mayer K.F.X."/>
            <person name="Baldrich P."/>
            <person name="Meyers B.C."/>
            <person name="Huo N."/>
            <person name="Gu Y.Q."/>
            <person name="Zhou H."/>
            <person name="Devos K.M."/>
            <person name="Bennetzen J.L."/>
            <person name="Unver T."/>
            <person name="Budak H."/>
            <person name="Gulick P.J."/>
            <person name="Galiba G."/>
            <person name="Kalapos B."/>
            <person name="Nelson D.R."/>
            <person name="Li P."/>
            <person name="You F.M."/>
            <person name="Luo M.C."/>
            <person name="Dvorak J."/>
        </authorList>
    </citation>
    <scope>NUCLEOTIDE SEQUENCE [LARGE SCALE GENOMIC DNA]</scope>
    <source>
        <strain evidence="2">cv. AL8/78</strain>
    </source>
</reference>
<organism evidence="2 3">
    <name type="scientific">Aegilops tauschii subsp. strangulata</name>
    <name type="common">Goatgrass</name>
    <dbReference type="NCBI Taxonomy" id="200361"/>
    <lineage>
        <taxon>Eukaryota</taxon>
        <taxon>Viridiplantae</taxon>
        <taxon>Streptophyta</taxon>
        <taxon>Embryophyta</taxon>
        <taxon>Tracheophyta</taxon>
        <taxon>Spermatophyta</taxon>
        <taxon>Magnoliopsida</taxon>
        <taxon>Liliopsida</taxon>
        <taxon>Poales</taxon>
        <taxon>Poaceae</taxon>
        <taxon>BOP clade</taxon>
        <taxon>Pooideae</taxon>
        <taxon>Triticodae</taxon>
        <taxon>Triticeae</taxon>
        <taxon>Triticinae</taxon>
        <taxon>Aegilops</taxon>
    </lineage>
</organism>
<evidence type="ECO:0000256" key="1">
    <source>
        <dbReference type="SAM" id="MobiDB-lite"/>
    </source>
</evidence>
<reference evidence="2" key="3">
    <citation type="journal article" date="2017" name="Nature">
        <title>Genome sequence of the progenitor of the wheat D genome Aegilops tauschii.</title>
        <authorList>
            <person name="Luo M.C."/>
            <person name="Gu Y.Q."/>
            <person name="Puiu D."/>
            <person name="Wang H."/>
            <person name="Twardziok S.O."/>
            <person name="Deal K.R."/>
            <person name="Huo N."/>
            <person name="Zhu T."/>
            <person name="Wang L."/>
            <person name="Wang Y."/>
            <person name="McGuire P.E."/>
            <person name="Liu S."/>
            <person name="Long H."/>
            <person name="Ramasamy R.K."/>
            <person name="Rodriguez J.C."/>
            <person name="Van S.L."/>
            <person name="Yuan L."/>
            <person name="Wang Z."/>
            <person name="Xia Z."/>
            <person name="Xiao L."/>
            <person name="Anderson O.D."/>
            <person name="Ouyang S."/>
            <person name="Liang Y."/>
            <person name="Zimin A.V."/>
            <person name="Pertea G."/>
            <person name="Qi P."/>
            <person name="Bennetzen J.L."/>
            <person name="Dai X."/>
            <person name="Dawson M.W."/>
            <person name="Muller H.G."/>
            <person name="Kugler K."/>
            <person name="Rivarola-Duarte L."/>
            <person name="Spannagl M."/>
            <person name="Mayer K.F.X."/>
            <person name="Lu F.H."/>
            <person name="Bevan M.W."/>
            <person name="Leroy P."/>
            <person name="Li P."/>
            <person name="You F.M."/>
            <person name="Sun Q."/>
            <person name="Liu Z."/>
            <person name="Lyons E."/>
            <person name="Wicker T."/>
            <person name="Salzberg S.L."/>
            <person name="Devos K.M."/>
            <person name="Dvorak J."/>
        </authorList>
    </citation>
    <scope>NUCLEOTIDE SEQUENCE [LARGE SCALE GENOMIC DNA]</scope>
    <source>
        <strain evidence="2">cv. AL8/78</strain>
    </source>
</reference>
<feature type="region of interest" description="Disordered" evidence="1">
    <location>
        <begin position="24"/>
        <end position="50"/>
    </location>
</feature>
<reference evidence="3" key="2">
    <citation type="journal article" date="2017" name="Nat. Plants">
        <title>The Aegilops tauschii genome reveals multiple impacts of transposons.</title>
        <authorList>
            <person name="Zhao G."/>
            <person name="Zou C."/>
            <person name="Li K."/>
            <person name="Wang K."/>
            <person name="Li T."/>
            <person name="Gao L."/>
            <person name="Zhang X."/>
            <person name="Wang H."/>
            <person name="Yang Z."/>
            <person name="Liu X."/>
            <person name="Jiang W."/>
            <person name="Mao L."/>
            <person name="Kong X."/>
            <person name="Jiao Y."/>
            <person name="Jia J."/>
        </authorList>
    </citation>
    <scope>NUCLEOTIDE SEQUENCE [LARGE SCALE GENOMIC DNA]</scope>
    <source>
        <strain evidence="3">cv. AL8/78</strain>
    </source>
</reference>
<feature type="compositionally biased region" description="Polar residues" evidence="1">
    <location>
        <begin position="24"/>
        <end position="35"/>
    </location>
</feature>
<reference evidence="2" key="4">
    <citation type="submission" date="2019-03" db="UniProtKB">
        <authorList>
            <consortium name="EnsemblPlants"/>
        </authorList>
    </citation>
    <scope>IDENTIFICATION</scope>
</reference>
<sequence length="50" mass="5821">MTTRRWAWKQPSFEESVIAHWSSSMAPKISQGSSDSPKRRDLESSFFKCQ</sequence>
<dbReference type="Proteomes" id="UP000015105">
    <property type="component" value="Chromosome 1D"/>
</dbReference>
<dbReference type="AlphaFoldDB" id="A0A452Z3Z6"/>
<dbReference type="Gramene" id="AET1Gv20626300.2">
    <property type="protein sequence ID" value="AET1Gv20626300.2"/>
    <property type="gene ID" value="AET1Gv20626300"/>
</dbReference>
<name>A0A452Z3Z6_AEGTS</name>
<evidence type="ECO:0000313" key="3">
    <source>
        <dbReference type="Proteomes" id="UP000015105"/>
    </source>
</evidence>